<dbReference type="Proteomes" id="UP000319804">
    <property type="component" value="Unassembled WGS sequence"/>
</dbReference>
<dbReference type="Pfam" id="PF09438">
    <property type="entry name" value="DUF2017"/>
    <property type="match status" value="1"/>
</dbReference>
<accession>A0A4Y3UPF2</accession>
<comment type="caution">
    <text evidence="1">The sequence shown here is derived from an EMBL/GenBank/DDBJ whole genome shotgun (WGS) entry which is preliminary data.</text>
</comment>
<organism evidence="1 2">
    <name type="scientific">Microbacterium lacticum</name>
    <dbReference type="NCBI Taxonomy" id="33885"/>
    <lineage>
        <taxon>Bacteria</taxon>
        <taxon>Bacillati</taxon>
        <taxon>Actinomycetota</taxon>
        <taxon>Actinomycetes</taxon>
        <taxon>Micrococcales</taxon>
        <taxon>Microbacteriaceae</taxon>
        <taxon>Microbacterium</taxon>
    </lineage>
</organism>
<protein>
    <submittedName>
        <fullName evidence="1">Uncharacterized protein DUF2017</fullName>
    </submittedName>
</protein>
<dbReference type="RefSeq" id="WP_141380028.1">
    <property type="nucleotide sequence ID" value="NZ_BJNA01000013.1"/>
</dbReference>
<keyword evidence="2" id="KW-1185">Reference proteome</keyword>
<dbReference type="InterPro" id="IPR018561">
    <property type="entry name" value="AosR"/>
</dbReference>
<name>A0A4Y3UPF2_9MICO</name>
<dbReference type="OrthoDB" id="3268479at2"/>
<gene>
    <name evidence="1" type="ORF">FHX68_0362</name>
</gene>
<evidence type="ECO:0000313" key="1">
    <source>
        <dbReference type="EMBL" id="TQN00288.1"/>
    </source>
</evidence>
<proteinExistence type="predicted"/>
<reference evidence="1 2" key="1">
    <citation type="submission" date="2019-06" db="EMBL/GenBank/DDBJ databases">
        <title>Sequencing the genomes of 1000 actinobacteria strains.</title>
        <authorList>
            <person name="Klenk H.-P."/>
        </authorList>
    </citation>
    <scope>NUCLEOTIDE SEQUENCE [LARGE SCALE GENOMIC DNA]</scope>
    <source>
        <strain evidence="1 2">DSM 20427</strain>
    </source>
</reference>
<dbReference type="AlphaFoldDB" id="A0A4Y3UPF2"/>
<dbReference type="EMBL" id="VFPS01000001">
    <property type="protein sequence ID" value="TQN00288.1"/>
    <property type="molecule type" value="Genomic_DNA"/>
</dbReference>
<evidence type="ECO:0000313" key="2">
    <source>
        <dbReference type="Proteomes" id="UP000319804"/>
    </source>
</evidence>
<sequence length="166" mass="18784">MTRVLMEMSILEAAHLTDLVDQFAELIAETVDSDTIDDDEAVARLVPDAYRDDDAAAGEFRRLTQHDLLDRRRDDAARVLETLRRDGVRLRPDEVTDADAHAAFVVELDDLAVAAWLRTLTSVRLVMATRLGVIYDDDGDRPDDPRFGVYDWLGFRLEGLLRALEN</sequence>